<dbReference type="SUPFAM" id="SSF51735">
    <property type="entry name" value="NAD(P)-binding Rossmann-fold domains"/>
    <property type="match status" value="1"/>
</dbReference>
<evidence type="ECO:0000256" key="1">
    <source>
        <dbReference type="ARBA" id="ARBA00005854"/>
    </source>
</evidence>
<dbReference type="InterPro" id="IPR006140">
    <property type="entry name" value="D-isomer_DH_NAD-bd"/>
</dbReference>
<dbReference type="FunFam" id="3.40.50.720:FF:000462">
    <property type="entry name" value="Glyoxylate reductase (NADP+)"/>
    <property type="match status" value="1"/>
</dbReference>
<dbReference type="PROSITE" id="PS00065">
    <property type="entry name" value="D_2_HYDROXYACID_DH_1"/>
    <property type="match status" value="1"/>
</dbReference>
<dbReference type="InterPro" id="IPR006139">
    <property type="entry name" value="D-isomer_2_OHA_DH_cat_dom"/>
</dbReference>
<dbReference type="RefSeq" id="WP_114403444.1">
    <property type="nucleotide sequence ID" value="NZ_QPGB01000005.1"/>
</dbReference>
<evidence type="ECO:0000313" key="6">
    <source>
        <dbReference type="EMBL" id="RCS56843.1"/>
    </source>
</evidence>
<gene>
    <name evidence="6" type="ORF">DU000_10910</name>
</gene>
<dbReference type="AlphaFoldDB" id="A0A368KZW9"/>
<dbReference type="InterPro" id="IPR036291">
    <property type="entry name" value="NAD(P)-bd_dom_sf"/>
</dbReference>
<dbReference type="GO" id="GO:0051287">
    <property type="term" value="F:NAD binding"/>
    <property type="evidence" value="ECO:0007669"/>
    <property type="project" value="InterPro"/>
</dbReference>
<accession>A0A368KZW9</accession>
<dbReference type="Gene3D" id="3.40.50.720">
    <property type="entry name" value="NAD(P)-binding Rossmann-like Domain"/>
    <property type="match status" value="2"/>
</dbReference>
<dbReference type="OrthoDB" id="9805416at2"/>
<evidence type="ECO:0000256" key="2">
    <source>
        <dbReference type="ARBA" id="ARBA00023002"/>
    </source>
</evidence>
<name>A0A368KZW9_9BURK</name>
<dbReference type="PANTHER" id="PTHR10996:SF283">
    <property type="entry name" value="GLYOXYLATE_HYDROXYPYRUVATE REDUCTASE B"/>
    <property type="match status" value="1"/>
</dbReference>
<reference evidence="6 7" key="1">
    <citation type="journal article" date="2018" name="Int. J. Syst. Evol. Microbiol.">
        <title>Parvibium lacunae gen. nov., sp. nov., a new member of the family Alcaligenaceae isolated from a freshwater pond.</title>
        <authorList>
            <person name="Chen W.M."/>
            <person name="Xie P.B."/>
            <person name="Hsu M.Y."/>
            <person name="Sheu S.Y."/>
        </authorList>
    </citation>
    <scope>NUCLEOTIDE SEQUENCE [LARGE SCALE GENOMIC DNA]</scope>
    <source>
        <strain evidence="6 7">KMB9</strain>
    </source>
</reference>
<keyword evidence="7" id="KW-1185">Reference proteome</keyword>
<sequence length="327" mass="35577">MNRPQVLITRRIAPLVSPALWQQLEQQATLITNPTDAVWSPSTLQARAAPCHALISCITEKIDASLLAAAPYLAFIANVAVGYNNIDIAACQARGIQVSNTPNVLTEATADHAWALLLAAARRLTEADRFIRRGQWQPSQPWALDMFLGADIHHRTLGIYGMGRIGAAIAQRAQGFAMRVQYHNRQPSKHAPVGVEYVSREKLLAHSDFVVVAVPYTRESHHLLGHAEFLQMPRHAVLVNIARGGVIDDAALAHALQTQQIAAAGLDVFEGEPTINPDLVALENVVLTPHIGSATRTARQAMAELAIHNVLDWLAGQTPRTVVIHQA</sequence>
<dbReference type="Proteomes" id="UP000252357">
    <property type="component" value="Unassembled WGS sequence"/>
</dbReference>
<comment type="similarity">
    <text evidence="1 3">Belongs to the D-isomer specific 2-hydroxyacid dehydrogenase family.</text>
</comment>
<dbReference type="PANTHER" id="PTHR10996">
    <property type="entry name" value="2-HYDROXYACID DEHYDROGENASE-RELATED"/>
    <property type="match status" value="1"/>
</dbReference>
<evidence type="ECO:0000259" key="5">
    <source>
        <dbReference type="Pfam" id="PF02826"/>
    </source>
</evidence>
<dbReference type="InterPro" id="IPR050223">
    <property type="entry name" value="D-isomer_2-hydroxyacid_DH"/>
</dbReference>
<dbReference type="EMBL" id="QPGB01000005">
    <property type="protein sequence ID" value="RCS56843.1"/>
    <property type="molecule type" value="Genomic_DNA"/>
</dbReference>
<dbReference type="Pfam" id="PF02826">
    <property type="entry name" value="2-Hacid_dh_C"/>
    <property type="match status" value="1"/>
</dbReference>
<evidence type="ECO:0000313" key="7">
    <source>
        <dbReference type="Proteomes" id="UP000252357"/>
    </source>
</evidence>
<feature type="domain" description="D-isomer specific 2-hydroxyacid dehydrogenase NAD-binding" evidence="5">
    <location>
        <begin position="115"/>
        <end position="292"/>
    </location>
</feature>
<dbReference type="GO" id="GO:0030267">
    <property type="term" value="F:glyoxylate reductase (NADPH) activity"/>
    <property type="evidence" value="ECO:0007669"/>
    <property type="project" value="TreeGrafter"/>
</dbReference>
<dbReference type="CDD" id="cd05301">
    <property type="entry name" value="GDH"/>
    <property type="match status" value="1"/>
</dbReference>
<dbReference type="GO" id="GO:0016618">
    <property type="term" value="F:hydroxypyruvate reductase [NAD(P)H] activity"/>
    <property type="evidence" value="ECO:0007669"/>
    <property type="project" value="TreeGrafter"/>
</dbReference>
<dbReference type="Pfam" id="PF00389">
    <property type="entry name" value="2-Hacid_dh"/>
    <property type="match status" value="1"/>
</dbReference>
<evidence type="ECO:0000259" key="4">
    <source>
        <dbReference type="Pfam" id="PF00389"/>
    </source>
</evidence>
<comment type="caution">
    <text evidence="6">The sequence shown here is derived from an EMBL/GenBank/DDBJ whole genome shotgun (WGS) entry which is preliminary data.</text>
</comment>
<organism evidence="6 7">
    <name type="scientific">Parvibium lacunae</name>
    <dbReference type="NCBI Taxonomy" id="1888893"/>
    <lineage>
        <taxon>Bacteria</taxon>
        <taxon>Pseudomonadati</taxon>
        <taxon>Pseudomonadota</taxon>
        <taxon>Betaproteobacteria</taxon>
        <taxon>Burkholderiales</taxon>
        <taxon>Alcaligenaceae</taxon>
        <taxon>Parvibium</taxon>
    </lineage>
</organism>
<dbReference type="SUPFAM" id="SSF52283">
    <property type="entry name" value="Formate/glycerate dehydrogenase catalytic domain-like"/>
    <property type="match status" value="1"/>
</dbReference>
<protein>
    <submittedName>
        <fullName evidence="6">D-glycerate dehydrogenase</fullName>
    </submittedName>
</protein>
<evidence type="ECO:0000256" key="3">
    <source>
        <dbReference type="RuleBase" id="RU003719"/>
    </source>
</evidence>
<proteinExistence type="inferred from homology"/>
<feature type="domain" description="D-isomer specific 2-hydroxyacid dehydrogenase catalytic" evidence="4">
    <location>
        <begin position="34"/>
        <end position="323"/>
    </location>
</feature>
<dbReference type="GO" id="GO:0005829">
    <property type="term" value="C:cytosol"/>
    <property type="evidence" value="ECO:0007669"/>
    <property type="project" value="TreeGrafter"/>
</dbReference>
<keyword evidence="2 3" id="KW-0560">Oxidoreductase</keyword>
<dbReference type="InterPro" id="IPR029752">
    <property type="entry name" value="D-isomer_DH_CS1"/>
</dbReference>